<dbReference type="AlphaFoldDB" id="E0NBV3"/>
<dbReference type="EMBL" id="AEEF01000103">
    <property type="protein sequence ID" value="EFM03529.1"/>
    <property type="molecule type" value="Genomic_DNA"/>
</dbReference>
<evidence type="ECO:0000313" key="1">
    <source>
        <dbReference type="EMBL" id="EFM03529.1"/>
    </source>
</evidence>
<reference evidence="1 2" key="1">
    <citation type="submission" date="2010-07" db="EMBL/GenBank/DDBJ databases">
        <authorList>
            <person name="Muzny D."/>
            <person name="Qin X."/>
            <person name="Deng J."/>
            <person name="Jiang H."/>
            <person name="Liu Y."/>
            <person name="Qu J."/>
            <person name="Song X.-Z."/>
            <person name="Zhang L."/>
            <person name="Thornton R."/>
            <person name="Coyle M."/>
            <person name="Francisco L."/>
            <person name="Jackson L."/>
            <person name="Javaid M."/>
            <person name="Korchina V."/>
            <person name="Kovar C."/>
            <person name="Mata R."/>
            <person name="Mathew T."/>
            <person name="Ngo R."/>
            <person name="Nguyen L."/>
            <person name="Nguyen N."/>
            <person name="Okwuonu G."/>
            <person name="Ongeri F."/>
            <person name="Pham C."/>
            <person name="Simmons D."/>
            <person name="Wilczek-Boney K."/>
            <person name="Hale W."/>
            <person name="Jakkamsetti A."/>
            <person name="Pham P."/>
            <person name="Ruth R."/>
            <person name="San Lucas F."/>
            <person name="Warren J."/>
            <person name="Zhang J."/>
            <person name="Zhao Z."/>
            <person name="Zhou C."/>
            <person name="Zhu D."/>
            <person name="Lee S."/>
            <person name="Bess C."/>
            <person name="Blankenburg K."/>
            <person name="Forbes L."/>
            <person name="Fu Q."/>
            <person name="Gubbala S."/>
            <person name="Hirani K."/>
            <person name="Jayaseelan J.C."/>
            <person name="Lara F."/>
            <person name="Munidasa M."/>
            <person name="Palculict T."/>
            <person name="Patil S."/>
            <person name="Pu L.-L."/>
            <person name="Saada N."/>
            <person name="Tang L."/>
            <person name="Weissenberger G."/>
            <person name="Zhu Y."/>
            <person name="Hemphill L."/>
            <person name="Shang Y."/>
            <person name="Youmans B."/>
            <person name="Ayvaz T."/>
            <person name="Ross M."/>
            <person name="Santibanez J."/>
            <person name="Aqrawi P."/>
            <person name="Gross S."/>
            <person name="Joshi V."/>
            <person name="Fowler G."/>
            <person name="Nazareth L."/>
            <person name="Reid J."/>
            <person name="Worley K."/>
            <person name="Petrosino J."/>
            <person name="Highlander S."/>
            <person name="Gibbs R."/>
        </authorList>
    </citation>
    <scope>NUCLEOTIDE SEQUENCE [LARGE SCALE GENOMIC DNA]</scope>
    <source>
        <strain evidence="1 2">ATCC 13091</strain>
    </source>
</reference>
<dbReference type="HOGENOM" id="CLU_3009608_0_0_4"/>
<accession>E0NBV3</accession>
<sequence length="56" mass="6415">MSISILIFNTLNRIIVCLSKKIIAFSLTGGRNPRIAKTQPENLHFFDKKKKNKLTL</sequence>
<gene>
    <name evidence="1" type="ORF">HMPREF0602_1985</name>
</gene>
<proteinExistence type="predicted"/>
<organism evidence="1 2">
    <name type="scientific">Neisseria meningitidis serogroup B (strain ATCC 13091 / M2091)</name>
    <dbReference type="NCBI Taxonomy" id="862513"/>
    <lineage>
        <taxon>Bacteria</taxon>
        <taxon>Pseudomonadati</taxon>
        <taxon>Pseudomonadota</taxon>
        <taxon>Betaproteobacteria</taxon>
        <taxon>Neisseriales</taxon>
        <taxon>Neisseriaceae</taxon>
        <taxon>Neisseria</taxon>
    </lineage>
</organism>
<name>E0NBV3_NEIM3</name>
<protein>
    <submittedName>
        <fullName evidence="1">Uncharacterized protein</fullName>
    </submittedName>
</protein>
<comment type="caution">
    <text evidence="1">The sequence shown here is derived from an EMBL/GenBank/DDBJ whole genome shotgun (WGS) entry which is preliminary data.</text>
</comment>
<evidence type="ECO:0000313" key="2">
    <source>
        <dbReference type="Proteomes" id="UP000005526"/>
    </source>
</evidence>
<dbReference type="Proteomes" id="UP000005526">
    <property type="component" value="Unassembled WGS sequence"/>
</dbReference>